<sequence>MEWLSGNNILEGNNKVQYRTDPQNNDQTTRHGVIKEHKPNLKYIVETEGKER</sequence>
<dbReference type="EMBL" id="CAMKVN010002379">
    <property type="protein sequence ID" value="CAI2180821.1"/>
    <property type="molecule type" value="Genomic_DNA"/>
</dbReference>
<feature type="non-terminal residue" evidence="2">
    <location>
        <position position="1"/>
    </location>
</feature>
<evidence type="ECO:0000256" key="1">
    <source>
        <dbReference type="SAM" id="MobiDB-lite"/>
    </source>
</evidence>
<keyword evidence="3" id="KW-1185">Reference proteome</keyword>
<dbReference type="AlphaFoldDB" id="A0A9W4STB5"/>
<dbReference type="Proteomes" id="UP001153678">
    <property type="component" value="Unassembled WGS sequence"/>
</dbReference>
<evidence type="ECO:0000313" key="2">
    <source>
        <dbReference type="EMBL" id="CAI2180821.1"/>
    </source>
</evidence>
<feature type="region of interest" description="Disordered" evidence="1">
    <location>
        <begin position="1"/>
        <end position="29"/>
    </location>
</feature>
<comment type="caution">
    <text evidence="2">The sequence shown here is derived from an EMBL/GenBank/DDBJ whole genome shotgun (WGS) entry which is preliminary data.</text>
</comment>
<evidence type="ECO:0000313" key="3">
    <source>
        <dbReference type="Proteomes" id="UP001153678"/>
    </source>
</evidence>
<proteinExistence type="predicted"/>
<accession>A0A9W4STB5</accession>
<protein>
    <submittedName>
        <fullName evidence="2">17585_t:CDS:1</fullName>
    </submittedName>
</protein>
<reference evidence="2" key="1">
    <citation type="submission" date="2022-08" db="EMBL/GenBank/DDBJ databases">
        <authorList>
            <person name="Kallberg Y."/>
            <person name="Tangrot J."/>
            <person name="Rosling A."/>
        </authorList>
    </citation>
    <scope>NUCLEOTIDE SEQUENCE</scope>
    <source>
        <strain evidence="2">Wild A</strain>
    </source>
</reference>
<feature type="compositionally biased region" description="Polar residues" evidence="1">
    <location>
        <begin position="1"/>
        <end position="27"/>
    </location>
</feature>
<gene>
    <name evidence="2" type="ORF">FWILDA_LOCUS9773</name>
</gene>
<organism evidence="2 3">
    <name type="scientific">Funneliformis geosporum</name>
    <dbReference type="NCBI Taxonomy" id="1117311"/>
    <lineage>
        <taxon>Eukaryota</taxon>
        <taxon>Fungi</taxon>
        <taxon>Fungi incertae sedis</taxon>
        <taxon>Mucoromycota</taxon>
        <taxon>Glomeromycotina</taxon>
        <taxon>Glomeromycetes</taxon>
        <taxon>Glomerales</taxon>
        <taxon>Glomeraceae</taxon>
        <taxon>Funneliformis</taxon>
    </lineage>
</organism>
<name>A0A9W4STB5_9GLOM</name>